<feature type="transmembrane region" description="Helical" evidence="7">
    <location>
        <begin position="136"/>
        <end position="159"/>
    </location>
</feature>
<feature type="transmembrane region" description="Helical" evidence="7">
    <location>
        <begin position="105"/>
        <end position="124"/>
    </location>
</feature>
<keyword evidence="2 7" id="KW-0812">Transmembrane</keyword>
<organism evidence="8">
    <name type="scientific">Anthurium amnicola</name>
    <dbReference type="NCBI Taxonomy" id="1678845"/>
    <lineage>
        <taxon>Eukaryota</taxon>
        <taxon>Viridiplantae</taxon>
        <taxon>Streptophyta</taxon>
        <taxon>Embryophyta</taxon>
        <taxon>Tracheophyta</taxon>
        <taxon>Spermatophyta</taxon>
        <taxon>Magnoliopsida</taxon>
        <taxon>Liliopsida</taxon>
        <taxon>Araceae</taxon>
        <taxon>Pothoideae</taxon>
        <taxon>Potheae</taxon>
        <taxon>Anthurium</taxon>
    </lineage>
</organism>
<keyword evidence="1" id="KW-0602">Photosynthesis</keyword>
<dbReference type="Gene3D" id="1.20.5.510">
    <property type="entry name" value="Single helix bin"/>
    <property type="match status" value="1"/>
</dbReference>
<dbReference type="PANTHER" id="PTHR34455:SF1">
    <property type="entry name" value="OS07G0673550 PROTEIN"/>
    <property type="match status" value="1"/>
</dbReference>
<feature type="region of interest" description="Disordered" evidence="6">
    <location>
        <begin position="1"/>
        <end position="31"/>
    </location>
</feature>
<evidence type="ECO:0000256" key="2">
    <source>
        <dbReference type="ARBA" id="ARBA00022692"/>
    </source>
</evidence>
<keyword evidence="4 7" id="KW-0472">Membrane</keyword>
<dbReference type="AlphaFoldDB" id="A0A1D1ZIC7"/>
<keyword evidence="3 7" id="KW-1133">Transmembrane helix</keyword>
<evidence type="ECO:0000256" key="6">
    <source>
        <dbReference type="SAM" id="MobiDB-lite"/>
    </source>
</evidence>
<evidence type="ECO:0000313" key="8">
    <source>
        <dbReference type="EMBL" id="JAT66684.1"/>
    </source>
</evidence>
<evidence type="ECO:0000256" key="5">
    <source>
        <dbReference type="ARBA" id="ARBA00023276"/>
    </source>
</evidence>
<evidence type="ECO:0000256" key="3">
    <source>
        <dbReference type="ARBA" id="ARBA00022989"/>
    </source>
</evidence>
<dbReference type="GO" id="GO:0009523">
    <property type="term" value="C:photosystem II"/>
    <property type="evidence" value="ECO:0007669"/>
    <property type="project" value="UniProtKB-KW"/>
</dbReference>
<evidence type="ECO:0000256" key="7">
    <source>
        <dbReference type="SAM" id="Phobius"/>
    </source>
</evidence>
<gene>
    <name evidence="8" type="primary">psbX_2</name>
    <name evidence="8" type="ORF">g.22893</name>
</gene>
<dbReference type="Pfam" id="PF06596">
    <property type="entry name" value="PsbX"/>
    <property type="match status" value="1"/>
</dbReference>
<protein>
    <submittedName>
        <fullName evidence="8">Photosystem II reaction center X protein</fullName>
    </submittedName>
</protein>
<dbReference type="PANTHER" id="PTHR34455">
    <property type="entry name" value="OS07G0673550 PROTEIN"/>
    <property type="match status" value="1"/>
</dbReference>
<dbReference type="InterPro" id="IPR009518">
    <property type="entry name" value="PSII_PsbX"/>
</dbReference>
<proteinExistence type="predicted"/>
<dbReference type="EMBL" id="GDJX01001252">
    <property type="protein sequence ID" value="JAT66684.1"/>
    <property type="molecule type" value="Transcribed_RNA"/>
</dbReference>
<evidence type="ECO:0000256" key="4">
    <source>
        <dbReference type="ARBA" id="ARBA00023136"/>
    </source>
</evidence>
<keyword evidence="5" id="KW-0604">Photosystem II</keyword>
<sequence>LAFASSPQGHKPRTHTKNPERARRPPGRPEALPQMASAAAASTTMPAACMAPRTTAGFVGFVASVASFHPMKLTARATRLSASKPACRPQVRAASMGEKAITTRGLTAAALTAALVVPGIAEAAQPGISASLNNFLFSIAAGGVVLAAIFGAVIAVANFDPVKRS</sequence>
<evidence type="ECO:0000256" key="1">
    <source>
        <dbReference type="ARBA" id="ARBA00022531"/>
    </source>
</evidence>
<accession>A0A1D1ZIC7</accession>
<dbReference type="GO" id="GO:0015979">
    <property type="term" value="P:photosynthesis"/>
    <property type="evidence" value="ECO:0007669"/>
    <property type="project" value="UniProtKB-KW"/>
</dbReference>
<name>A0A1D1ZIC7_9ARAE</name>
<reference evidence="8" key="1">
    <citation type="submission" date="2015-07" db="EMBL/GenBank/DDBJ databases">
        <title>Transcriptome Assembly of Anthurium amnicola.</title>
        <authorList>
            <person name="Suzuki J."/>
        </authorList>
    </citation>
    <scope>NUCLEOTIDE SEQUENCE</scope>
</reference>
<feature type="non-terminal residue" evidence="8">
    <location>
        <position position="1"/>
    </location>
</feature>